<evidence type="ECO:0000313" key="1">
    <source>
        <dbReference type="EMBL" id="MBZ5708850.1"/>
    </source>
</evidence>
<proteinExistence type="predicted"/>
<reference evidence="1" key="1">
    <citation type="submission" date="2021-08" db="EMBL/GenBank/DDBJ databases">
        <authorList>
            <person name="Stevens D.C."/>
        </authorList>
    </citation>
    <scope>NUCLEOTIDE SEQUENCE</scope>
    <source>
        <strain evidence="1">DSM 53165</strain>
    </source>
</reference>
<comment type="caution">
    <text evidence="1">The sequence shown here is derived from an EMBL/GenBank/DDBJ whole genome shotgun (WGS) entry which is preliminary data.</text>
</comment>
<dbReference type="Proteomes" id="UP001139031">
    <property type="component" value="Unassembled WGS sequence"/>
</dbReference>
<gene>
    <name evidence="1" type="ORF">K7C98_06250</name>
</gene>
<dbReference type="EMBL" id="JAIRAU010000002">
    <property type="protein sequence ID" value="MBZ5708850.1"/>
    <property type="molecule type" value="Genomic_DNA"/>
</dbReference>
<organism evidence="1 2">
    <name type="scientific">Nannocystis pusilla</name>
    <dbReference type="NCBI Taxonomy" id="889268"/>
    <lineage>
        <taxon>Bacteria</taxon>
        <taxon>Pseudomonadati</taxon>
        <taxon>Myxococcota</taxon>
        <taxon>Polyangia</taxon>
        <taxon>Nannocystales</taxon>
        <taxon>Nannocystaceae</taxon>
        <taxon>Nannocystis</taxon>
    </lineage>
</organism>
<accession>A0ABS7TKV2</accession>
<keyword evidence="2" id="KW-1185">Reference proteome</keyword>
<evidence type="ECO:0000313" key="2">
    <source>
        <dbReference type="Proteomes" id="UP001139031"/>
    </source>
</evidence>
<name>A0ABS7TKV2_9BACT</name>
<protein>
    <submittedName>
        <fullName evidence="1">Uncharacterized protein</fullName>
    </submittedName>
</protein>
<sequence length="266" mass="28712">MPETLQTALYRLLHDRRARDRFLAGRLEHLGLEPSAQAHLRTIDPDELVAIGGAIGRDLLRGNVEYDGGLRSTFPDLFAQLERAGHGAAALVERFVASPQYADSRQVPYGPRGISVEEAFFEFLRGDDALRAAGPHAVDLLTHEFLSGLLSILVLNRDPSFVVRTALIRHNGAAHYAVQRYPLEFVRTLTQRPVAPDPSGAALFLYAATPARFVRGPATPIIAALLEHGRARPDAVIAALAGQGVVVTVERLAALGEGLARLGVIA</sequence>
<dbReference type="RefSeq" id="WP_224190630.1">
    <property type="nucleotide sequence ID" value="NZ_JAIRAU010000002.1"/>
</dbReference>